<comment type="similarity">
    <text evidence="2">Belongs to the TAPT1 family.</text>
</comment>
<feature type="transmembrane region" description="Helical" evidence="9">
    <location>
        <begin position="369"/>
        <end position="386"/>
    </location>
</feature>
<keyword evidence="7" id="KW-0891">Chondrogenesis</keyword>
<protein>
    <submittedName>
        <fullName evidence="10">Transmembrane anterior posterior transformation 1</fullName>
    </submittedName>
</protein>
<proteinExistence type="inferred from homology"/>
<dbReference type="Proteomes" id="UP000002281">
    <property type="component" value="Chromosome 3"/>
</dbReference>
<feature type="region of interest" description="Disordered" evidence="8">
    <location>
        <begin position="486"/>
        <end position="505"/>
    </location>
</feature>
<dbReference type="Pfam" id="PF05346">
    <property type="entry name" value="DUF747"/>
    <property type="match status" value="1"/>
</dbReference>
<dbReference type="AlphaFoldDB" id="A0A9L0TMN7"/>
<reference evidence="10" key="3">
    <citation type="submission" date="2025-09" db="UniProtKB">
        <authorList>
            <consortium name="Ensembl"/>
        </authorList>
    </citation>
    <scope>IDENTIFICATION</scope>
    <source>
        <strain evidence="10">Thoroughbred</strain>
    </source>
</reference>
<evidence type="ECO:0000313" key="10">
    <source>
        <dbReference type="Ensembl" id="ENSECAP00000087886.1"/>
    </source>
</evidence>
<feature type="transmembrane region" description="Helical" evidence="9">
    <location>
        <begin position="161"/>
        <end position="178"/>
    </location>
</feature>
<dbReference type="GO" id="GO:0051216">
    <property type="term" value="P:cartilage development"/>
    <property type="evidence" value="ECO:0007669"/>
    <property type="project" value="UniProtKB-KW"/>
</dbReference>
<feature type="region of interest" description="Disordered" evidence="8">
    <location>
        <begin position="432"/>
        <end position="469"/>
    </location>
</feature>
<evidence type="ECO:0000256" key="2">
    <source>
        <dbReference type="ARBA" id="ARBA00008803"/>
    </source>
</evidence>
<evidence type="ECO:0000313" key="11">
    <source>
        <dbReference type="Proteomes" id="UP000002281"/>
    </source>
</evidence>
<sequence>MAGVGDAAAPREGGGGGAGGPERDGRGEAEQPGGGGHGAPPAPQHTETLGFYESDRRRERRRSRAELSLLRFLSAELTRGYFLEHNEAKYTERRERVYTCMRIPRELEKLMVFGIFLCLDAFLYVFTLLPLRVFLALFRLFTLPCYGFRDRRLLQPAQVCDILKGVILVICYFMMHYVDYSMMYHLIRGQSVIKLYIIYNMLEVADRLFSSFGQDILDALYWTATEPKERKRAHIGVIPHFFMAVLYFVEIKGSVFKKFEKNNLFQMSNSDIKERFTNYVLLLIVCLRNMEQFSWNPDHLWVLFPDVCMVIASEIAVDIVKHAFITKFNDITADVYSEYRASLAFDLVSSRQKNAYTDYSDSVARRMGFIPLPLAVLLIRVVTSSIKVQGILSYACVILFYFGLISLKVLNSIVLLGKSCQYVKEAKMEEKLFNPPPTNTPGKPSSKSQNRCKPSQEENLSASVTSQPVHQKENVIPLLVTSNSDQFLTTPDGDEKDITQDNSELKHRSSKKDLLEIDRFTICGNRID</sequence>
<dbReference type="GO" id="GO:0001503">
    <property type="term" value="P:ossification"/>
    <property type="evidence" value="ECO:0007669"/>
    <property type="project" value="UniProtKB-KW"/>
</dbReference>
<dbReference type="GeneTree" id="ENSGT00390000010628"/>
<feature type="transmembrane region" description="Helical" evidence="9">
    <location>
        <begin position="392"/>
        <end position="417"/>
    </location>
</feature>
<dbReference type="PANTHER" id="PTHR13317:SF4">
    <property type="entry name" value="TRANSMEMBRANE ANTERIOR POSTERIOR TRANSFORMATION PROTEIN 1 HOMOLOG"/>
    <property type="match status" value="1"/>
</dbReference>
<evidence type="ECO:0000256" key="7">
    <source>
        <dbReference type="ARBA" id="ARBA00023188"/>
    </source>
</evidence>
<comment type="subcellular location">
    <subcellularLocation>
        <location evidence="1">Membrane</location>
        <topology evidence="1">Multi-pass membrane protein</topology>
    </subcellularLocation>
</comment>
<organism evidence="10 11">
    <name type="scientific">Equus caballus</name>
    <name type="common">Horse</name>
    <dbReference type="NCBI Taxonomy" id="9796"/>
    <lineage>
        <taxon>Eukaryota</taxon>
        <taxon>Metazoa</taxon>
        <taxon>Chordata</taxon>
        <taxon>Craniata</taxon>
        <taxon>Vertebrata</taxon>
        <taxon>Euteleostomi</taxon>
        <taxon>Mammalia</taxon>
        <taxon>Eutheria</taxon>
        <taxon>Laurasiatheria</taxon>
        <taxon>Perissodactyla</taxon>
        <taxon>Equidae</taxon>
        <taxon>Equus</taxon>
    </lineage>
</organism>
<feature type="region of interest" description="Disordered" evidence="8">
    <location>
        <begin position="1"/>
        <end position="57"/>
    </location>
</feature>
<accession>A0A9L0TMN7</accession>
<feature type="compositionally biased region" description="Polar residues" evidence="8">
    <location>
        <begin position="440"/>
        <end position="469"/>
    </location>
</feature>
<gene>
    <name evidence="10" type="primary">TAPT1</name>
</gene>
<dbReference type="PANTHER" id="PTHR13317">
    <property type="entry name" value="TRANSMEMBRANE ANTERIOR POSTERIOR TRANSFORMATION PROTEIN 1 HOMOLOG"/>
    <property type="match status" value="1"/>
</dbReference>
<feature type="compositionally biased region" description="Low complexity" evidence="8">
    <location>
        <begin position="1"/>
        <end position="11"/>
    </location>
</feature>
<name>A0A9L0TMN7_HORSE</name>
<keyword evidence="11" id="KW-1185">Reference proteome</keyword>
<feature type="transmembrane region" description="Helical" evidence="9">
    <location>
        <begin position="237"/>
        <end position="255"/>
    </location>
</feature>
<dbReference type="Ensembl" id="ENSECAT00000094570.1">
    <property type="protein sequence ID" value="ENSECAP00000087886.1"/>
    <property type="gene ID" value="ENSECAG00000011326.4"/>
</dbReference>
<evidence type="ECO:0000256" key="8">
    <source>
        <dbReference type="SAM" id="MobiDB-lite"/>
    </source>
</evidence>
<reference evidence="10 11" key="1">
    <citation type="journal article" date="2009" name="Science">
        <title>Genome sequence, comparative analysis, and population genetics of the domestic horse.</title>
        <authorList>
            <consortium name="Broad Institute Genome Sequencing Platform"/>
            <consortium name="Broad Institute Whole Genome Assembly Team"/>
            <person name="Wade C.M."/>
            <person name="Giulotto E."/>
            <person name="Sigurdsson S."/>
            <person name="Zoli M."/>
            <person name="Gnerre S."/>
            <person name="Imsland F."/>
            <person name="Lear T.L."/>
            <person name="Adelson D.L."/>
            <person name="Bailey E."/>
            <person name="Bellone R.R."/>
            <person name="Bloecker H."/>
            <person name="Distl O."/>
            <person name="Edgar R.C."/>
            <person name="Garber M."/>
            <person name="Leeb T."/>
            <person name="Mauceli E."/>
            <person name="MacLeod J.N."/>
            <person name="Penedo M.C.T."/>
            <person name="Raison J.M."/>
            <person name="Sharpe T."/>
            <person name="Vogel J."/>
            <person name="Andersson L."/>
            <person name="Antczak D.F."/>
            <person name="Biagi T."/>
            <person name="Binns M.M."/>
            <person name="Chowdhary B.P."/>
            <person name="Coleman S.J."/>
            <person name="Della Valle G."/>
            <person name="Fryc S."/>
            <person name="Guerin G."/>
            <person name="Hasegawa T."/>
            <person name="Hill E.W."/>
            <person name="Jurka J."/>
            <person name="Kiialainen A."/>
            <person name="Lindgren G."/>
            <person name="Liu J."/>
            <person name="Magnani E."/>
            <person name="Mickelson J.R."/>
            <person name="Murray J."/>
            <person name="Nergadze S.G."/>
            <person name="Onofrio R."/>
            <person name="Pedroni S."/>
            <person name="Piras M.F."/>
            <person name="Raudsepp T."/>
            <person name="Rocchi M."/>
            <person name="Roeed K.H."/>
            <person name="Ryder O.A."/>
            <person name="Searle S."/>
            <person name="Skow L."/>
            <person name="Swinburne J.E."/>
            <person name="Syvaenen A.C."/>
            <person name="Tozaki T."/>
            <person name="Valberg S.J."/>
            <person name="Vaudin M."/>
            <person name="White J.R."/>
            <person name="Zody M.C."/>
            <person name="Lander E.S."/>
            <person name="Lindblad-Toh K."/>
        </authorList>
    </citation>
    <scope>NUCLEOTIDE SEQUENCE [LARGE SCALE GENOMIC DNA]</scope>
    <source>
        <strain evidence="10 11">Thoroughbred</strain>
    </source>
</reference>
<dbReference type="GO" id="GO:0016020">
    <property type="term" value="C:membrane"/>
    <property type="evidence" value="ECO:0007669"/>
    <property type="project" value="UniProtKB-SubCell"/>
</dbReference>
<feature type="compositionally biased region" description="Basic and acidic residues" evidence="8">
    <location>
        <begin position="496"/>
        <end position="505"/>
    </location>
</feature>
<evidence type="ECO:0000256" key="1">
    <source>
        <dbReference type="ARBA" id="ARBA00004141"/>
    </source>
</evidence>
<evidence type="ECO:0000256" key="6">
    <source>
        <dbReference type="ARBA" id="ARBA00023136"/>
    </source>
</evidence>
<evidence type="ECO:0000256" key="5">
    <source>
        <dbReference type="ARBA" id="ARBA00022989"/>
    </source>
</evidence>
<keyword evidence="4" id="KW-0892">Osteogenesis</keyword>
<evidence type="ECO:0000256" key="3">
    <source>
        <dbReference type="ARBA" id="ARBA00022692"/>
    </source>
</evidence>
<keyword evidence="6 9" id="KW-0472">Membrane</keyword>
<dbReference type="InterPro" id="IPR008010">
    <property type="entry name" value="Tatp1"/>
</dbReference>
<keyword evidence="5 9" id="KW-1133">Transmembrane helix</keyword>
<keyword evidence="3 9" id="KW-0812">Transmembrane</keyword>
<evidence type="ECO:0000256" key="9">
    <source>
        <dbReference type="SAM" id="Phobius"/>
    </source>
</evidence>
<reference evidence="10" key="2">
    <citation type="submission" date="2025-08" db="UniProtKB">
        <authorList>
            <consortium name="Ensembl"/>
        </authorList>
    </citation>
    <scope>IDENTIFICATION</scope>
    <source>
        <strain evidence="10">Thoroughbred</strain>
    </source>
</reference>
<evidence type="ECO:0000256" key="4">
    <source>
        <dbReference type="ARBA" id="ARBA00022855"/>
    </source>
</evidence>